<reference evidence="2 3" key="1">
    <citation type="submission" date="2017-09" db="EMBL/GenBank/DDBJ databases">
        <title>Bacterial strain isolated from the female urinary microbiota.</title>
        <authorList>
            <person name="Thomas-White K."/>
            <person name="Kumar N."/>
            <person name="Forster S."/>
            <person name="Putonti C."/>
            <person name="Lawley T."/>
            <person name="Wolfe A.J."/>
        </authorList>
    </citation>
    <scope>NUCLEOTIDE SEQUENCE [LARGE SCALE GENOMIC DNA]</scope>
    <source>
        <strain evidence="2 3">UMB0680</strain>
    </source>
</reference>
<dbReference type="GO" id="GO:0016301">
    <property type="term" value="F:kinase activity"/>
    <property type="evidence" value="ECO:0007669"/>
    <property type="project" value="UniProtKB-KW"/>
</dbReference>
<evidence type="ECO:0000313" key="3">
    <source>
        <dbReference type="Proteomes" id="UP000235703"/>
    </source>
</evidence>
<keyword evidence="3" id="KW-1185">Reference proteome</keyword>
<dbReference type="OrthoDB" id="849313at2"/>
<name>A0A2N6PKG6_9MICO</name>
<organism evidence="2 3">
    <name type="scientific">Brevibacterium luteolum</name>
    <dbReference type="NCBI Taxonomy" id="199591"/>
    <lineage>
        <taxon>Bacteria</taxon>
        <taxon>Bacillati</taxon>
        <taxon>Actinomycetota</taxon>
        <taxon>Actinomycetes</taxon>
        <taxon>Micrococcales</taxon>
        <taxon>Brevibacteriaceae</taxon>
        <taxon>Brevibacterium</taxon>
    </lineage>
</organism>
<dbReference type="SUPFAM" id="SSF53067">
    <property type="entry name" value="Actin-like ATPase domain"/>
    <property type="match status" value="1"/>
</dbReference>
<dbReference type="AlphaFoldDB" id="A0A2N6PKG6"/>
<dbReference type="InterPro" id="IPR043129">
    <property type="entry name" value="ATPase_NBD"/>
</dbReference>
<dbReference type="EMBL" id="PNFZ01000001">
    <property type="protein sequence ID" value="PMB99165.1"/>
    <property type="molecule type" value="Genomic_DNA"/>
</dbReference>
<proteinExistence type="inferred from homology"/>
<sequence length="279" mass="29680">MSPAAQRADWAIGVDIGGTGIKASLIDPVAGELAFKRSRILTPQPATPEAVVATVSEVVQQVIDKALQKDIIADAAELDHAPIGVAFPGVLKDGVVRFAPNLDQSWIGEHLPEHLEKATGRSCYVLNDADAAGLAEMTFGAGRDYRKQTVILTTLGTGIGTALFANGQLVPFTELGHIEMNGADAETQAAESVRTREGLSFEQWAERLQQYYAQIELLLHPDLIIVGGGVSKEHESFLPLLKLEAPIRPAELRNAAGIVGAGYSAARAGRTKVKKNTAK</sequence>
<dbReference type="InterPro" id="IPR000600">
    <property type="entry name" value="ROK"/>
</dbReference>
<dbReference type="RefSeq" id="WP_102159956.1">
    <property type="nucleotide sequence ID" value="NZ_JBPKAG010000021.1"/>
</dbReference>
<dbReference type="NCBIfam" id="NF045942">
    <property type="entry name" value="PolPhglucPhase"/>
    <property type="match status" value="1"/>
</dbReference>
<evidence type="ECO:0000313" key="2">
    <source>
        <dbReference type="EMBL" id="PMB99165.1"/>
    </source>
</evidence>
<protein>
    <submittedName>
        <fullName evidence="2">Polyphosphate glucokinase</fullName>
    </submittedName>
</protein>
<dbReference type="Pfam" id="PF00480">
    <property type="entry name" value="ROK"/>
    <property type="match status" value="1"/>
</dbReference>
<dbReference type="PANTHER" id="PTHR18964">
    <property type="entry name" value="ROK (REPRESSOR, ORF, KINASE) FAMILY"/>
    <property type="match status" value="1"/>
</dbReference>
<dbReference type="CDD" id="cd24058">
    <property type="entry name" value="ASKHA_NBD_ROK_PPGK"/>
    <property type="match status" value="1"/>
</dbReference>
<accession>A0A2N6PKG6</accession>
<dbReference type="Gene3D" id="3.30.420.40">
    <property type="match status" value="2"/>
</dbReference>
<comment type="similarity">
    <text evidence="1">Belongs to the ROK (NagC/XylR) family.</text>
</comment>
<keyword evidence="2" id="KW-0418">Kinase</keyword>
<dbReference type="Proteomes" id="UP000235703">
    <property type="component" value="Unassembled WGS sequence"/>
</dbReference>
<gene>
    <name evidence="2" type="ORF">CJ198_01105</name>
</gene>
<keyword evidence="2" id="KW-0808">Transferase</keyword>
<evidence type="ECO:0000256" key="1">
    <source>
        <dbReference type="ARBA" id="ARBA00006479"/>
    </source>
</evidence>
<dbReference type="PANTHER" id="PTHR18964:SF146">
    <property type="entry name" value="POLYPHOSPHATE GLUCOKINASE"/>
    <property type="match status" value="1"/>
</dbReference>
<comment type="caution">
    <text evidence="2">The sequence shown here is derived from an EMBL/GenBank/DDBJ whole genome shotgun (WGS) entry which is preliminary data.</text>
</comment>